<name>A0A0A9FHZ2_ARUDO</name>
<sequence length="26" mass="3282">MQTTICQVRFFSRLVSFFHFICIYFF</sequence>
<organism evidence="1">
    <name type="scientific">Arundo donax</name>
    <name type="common">Giant reed</name>
    <name type="synonym">Donax arundinaceus</name>
    <dbReference type="NCBI Taxonomy" id="35708"/>
    <lineage>
        <taxon>Eukaryota</taxon>
        <taxon>Viridiplantae</taxon>
        <taxon>Streptophyta</taxon>
        <taxon>Embryophyta</taxon>
        <taxon>Tracheophyta</taxon>
        <taxon>Spermatophyta</taxon>
        <taxon>Magnoliopsida</taxon>
        <taxon>Liliopsida</taxon>
        <taxon>Poales</taxon>
        <taxon>Poaceae</taxon>
        <taxon>PACMAD clade</taxon>
        <taxon>Arundinoideae</taxon>
        <taxon>Arundineae</taxon>
        <taxon>Arundo</taxon>
    </lineage>
</organism>
<dbReference type="EMBL" id="GBRH01188155">
    <property type="protein sequence ID" value="JAE09741.1"/>
    <property type="molecule type" value="Transcribed_RNA"/>
</dbReference>
<reference evidence="1" key="2">
    <citation type="journal article" date="2015" name="Data Brief">
        <title>Shoot transcriptome of the giant reed, Arundo donax.</title>
        <authorList>
            <person name="Barrero R.A."/>
            <person name="Guerrero F.D."/>
            <person name="Moolhuijzen P."/>
            <person name="Goolsby J.A."/>
            <person name="Tidwell J."/>
            <person name="Bellgard S.E."/>
            <person name="Bellgard M.I."/>
        </authorList>
    </citation>
    <scope>NUCLEOTIDE SEQUENCE</scope>
    <source>
        <tissue evidence="1">Shoot tissue taken approximately 20 cm above the soil surface</tissue>
    </source>
</reference>
<reference evidence="1" key="1">
    <citation type="submission" date="2014-09" db="EMBL/GenBank/DDBJ databases">
        <authorList>
            <person name="Magalhaes I.L.F."/>
            <person name="Oliveira U."/>
            <person name="Santos F.R."/>
            <person name="Vidigal T.H.D.A."/>
            <person name="Brescovit A.D."/>
            <person name="Santos A.J."/>
        </authorList>
    </citation>
    <scope>NUCLEOTIDE SEQUENCE</scope>
    <source>
        <tissue evidence="1">Shoot tissue taken approximately 20 cm above the soil surface</tissue>
    </source>
</reference>
<protein>
    <submittedName>
        <fullName evidence="1">Uncharacterized protein</fullName>
    </submittedName>
</protein>
<dbReference type="AlphaFoldDB" id="A0A0A9FHZ2"/>
<evidence type="ECO:0000313" key="1">
    <source>
        <dbReference type="EMBL" id="JAE09741.1"/>
    </source>
</evidence>
<accession>A0A0A9FHZ2</accession>
<proteinExistence type="predicted"/>